<evidence type="ECO:0000256" key="7">
    <source>
        <dbReference type="SAM" id="Coils"/>
    </source>
</evidence>
<dbReference type="GO" id="GO:0005886">
    <property type="term" value="C:plasma membrane"/>
    <property type="evidence" value="ECO:0007669"/>
    <property type="project" value="TreeGrafter"/>
</dbReference>
<dbReference type="InterPro" id="IPR003557">
    <property type="entry name" value="Cyt_c_biogenesis_CcmC"/>
</dbReference>
<feature type="transmembrane region" description="Helical" evidence="8">
    <location>
        <begin position="81"/>
        <end position="101"/>
    </location>
</feature>
<gene>
    <name evidence="10" type="ORF">METZ01_LOCUS81095</name>
</gene>
<proteinExistence type="inferred from homology"/>
<feature type="transmembrane region" description="Helical" evidence="8">
    <location>
        <begin position="186"/>
        <end position="208"/>
    </location>
</feature>
<organism evidence="10">
    <name type="scientific">marine metagenome</name>
    <dbReference type="NCBI Taxonomy" id="408172"/>
    <lineage>
        <taxon>unclassified sequences</taxon>
        <taxon>metagenomes</taxon>
        <taxon>ecological metagenomes</taxon>
    </lineage>
</organism>
<evidence type="ECO:0000256" key="2">
    <source>
        <dbReference type="ARBA" id="ARBA00005840"/>
    </source>
</evidence>
<keyword evidence="3 8" id="KW-0812">Transmembrane</keyword>
<feature type="transmembrane region" description="Helical" evidence="8">
    <location>
        <begin position="49"/>
        <end position="69"/>
    </location>
</feature>
<dbReference type="PANTHER" id="PTHR30071:SF1">
    <property type="entry name" value="CYTOCHROME B_B6 PROTEIN-RELATED"/>
    <property type="match status" value="1"/>
</dbReference>
<dbReference type="AlphaFoldDB" id="A0A381UKG8"/>
<name>A0A381UKG8_9ZZZZ</name>
<reference evidence="10" key="1">
    <citation type="submission" date="2018-05" db="EMBL/GenBank/DDBJ databases">
        <authorList>
            <person name="Lanie J.A."/>
            <person name="Ng W.-L."/>
            <person name="Kazmierczak K.M."/>
            <person name="Andrzejewski T.M."/>
            <person name="Davidsen T.M."/>
            <person name="Wayne K.J."/>
            <person name="Tettelin H."/>
            <person name="Glass J.I."/>
            <person name="Rusch D."/>
            <person name="Podicherti R."/>
            <person name="Tsui H.-C.T."/>
            <person name="Winkler M.E."/>
        </authorList>
    </citation>
    <scope>NUCLEOTIDE SEQUENCE</scope>
</reference>
<dbReference type="PRINTS" id="PR01386">
    <property type="entry name" value="CCMCBIOGNSIS"/>
</dbReference>
<evidence type="ECO:0000256" key="1">
    <source>
        <dbReference type="ARBA" id="ARBA00004141"/>
    </source>
</evidence>
<accession>A0A381UKG8</accession>
<dbReference type="GO" id="GO:0017004">
    <property type="term" value="P:cytochrome complex assembly"/>
    <property type="evidence" value="ECO:0007669"/>
    <property type="project" value="UniProtKB-KW"/>
</dbReference>
<feature type="transmembrane region" description="Helical" evidence="8">
    <location>
        <begin position="7"/>
        <end position="29"/>
    </location>
</feature>
<evidence type="ECO:0000256" key="5">
    <source>
        <dbReference type="ARBA" id="ARBA00022989"/>
    </source>
</evidence>
<sequence length="245" mass="27138">MTKVINLLVSPNTLSAALMGTTLWLIFVWVPTETNQGAVQRILYLHVPIAWGAMMGIVVVSAGSFMYLWKKNEVWDRLAVASAEVGVVFGGLALLTGMIWARPVWAVWWTGEAKLTTTLILFFIYVAYLMFRAYFPPGSQRQRLAAIIAIIGAIDTPIIYFAANFWSQAHPPLITGPAADSESSLGTSLGIVLLASTISFTLLFILLLKVRYTIRKSEDEIAQLKRNYELDSLKLHDVSQVRGTS</sequence>
<keyword evidence="7" id="KW-0175">Coiled coil</keyword>
<dbReference type="InterPro" id="IPR045062">
    <property type="entry name" value="Cyt_c_biogenesis_CcsA/CcmC"/>
</dbReference>
<evidence type="ECO:0000259" key="9">
    <source>
        <dbReference type="Pfam" id="PF01578"/>
    </source>
</evidence>
<keyword evidence="5 8" id="KW-1133">Transmembrane helix</keyword>
<dbReference type="EMBL" id="UINC01006557">
    <property type="protein sequence ID" value="SVA28241.1"/>
    <property type="molecule type" value="Genomic_DNA"/>
</dbReference>
<evidence type="ECO:0000256" key="6">
    <source>
        <dbReference type="ARBA" id="ARBA00023136"/>
    </source>
</evidence>
<dbReference type="InterPro" id="IPR002541">
    <property type="entry name" value="Cyt_c_assembly"/>
</dbReference>
<comment type="subcellular location">
    <subcellularLocation>
        <location evidence="1">Membrane</location>
        <topology evidence="1">Multi-pass membrane protein</topology>
    </subcellularLocation>
</comment>
<feature type="transmembrane region" description="Helical" evidence="8">
    <location>
        <begin position="143"/>
        <end position="166"/>
    </location>
</feature>
<evidence type="ECO:0000256" key="3">
    <source>
        <dbReference type="ARBA" id="ARBA00022692"/>
    </source>
</evidence>
<feature type="domain" description="Cytochrome c assembly protein" evidence="9">
    <location>
        <begin position="20"/>
        <end position="168"/>
    </location>
</feature>
<feature type="transmembrane region" description="Helical" evidence="8">
    <location>
        <begin position="113"/>
        <end position="131"/>
    </location>
</feature>
<evidence type="ECO:0000313" key="10">
    <source>
        <dbReference type="EMBL" id="SVA28241.1"/>
    </source>
</evidence>
<comment type="similarity">
    <text evidence="2">Belongs to the CcmC/CycZ/HelC family.</text>
</comment>
<dbReference type="PANTHER" id="PTHR30071">
    <property type="entry name" value="HEME EXPORTER PROTEIN C"/>
    <property type="match status" value="1"/>
</dbReference>
<keyword evidence="4" id="KW-0201">Cytochrome c-type biogenesis</keyword>
<feature type="coiled-coil region" evidence="7">
    <location>
        <begin position="207"/>
        <end position="234"/>
    </location>
</feature>
<dbReference type="Pfam" id="PF01578">
    <property type="entry name" value="Cytochrom_C_asm"/>
    <property type="match status" value="1"/>
</dbReference>
<evidence type="ECO:0000256" key="4">
    <source>
        <dbReference type="ARBA" id="ARBA00022748"/>
    </source>
</evidence>
<evidence type="ECO:0000256" key="8">
    <source>
        <dbReference type="SAM" id="Phobius"/>
    </source>
</evidence>
<protein>
    <recommendedName>
        <fullName evidence="9">Cytochrome c assembly protein domain-containing protein</fullName>
    </recommendedName>
</protein>
<dbReference type="GO" id="GO:0015232">
    <property type="term" value="F:heme transmembrane transporter activity"/>
    <property type="evidence" value="ECO:0007669"/>
    <property type="project" value="InterPro"/>
</dbReference>
<keyword evidence="6 8" id="KW-0472">Membrane</keyword>
<dbReference type="GO" id="GO:0020037">
    <property type="term" value="F:heme binding"/>
    <property type="evidence" value="ECO:0007669"/>
    <property type="project" value="InterPro"/>
</dbReference>